<dbReference type="Proteomes" id="UP000095283">
    <property type="component" value="Unplaced"/>
</dbReference>
<evidence type="ECO:0000313" key="1">
    <source>
        <dbReference type="Proteomes" id="UP000095283"/>
    </source>
</evidence>
<protein>
    <submittedName>
        <fullName evidence="2">Secreted protein</fullName>
    </submittedName>
</protein>
<organism evidence="1 2">
    <name type="scientific">Heterorhabditis bacteriophora</name>
    <name type="common">Entomopathogenic nematode worm</name>
    <dbReference type="NCBI Taxonomy" id="37862"/>
    <lineage>
        <taxon>Eukaryota</taxon>
        <taxon>Metazoa</taxon>
        <taxon>Ecdysozoa</taxon>
        <taxon>Nematoda</taxon>
        <taxon>Chromadorea</taxon>
        <taxon>Rhabditida</taxon>
        <taxon>Rhabditina</taxon>
        <taxon>Rhabditomorpha</taxon>
        <taxon>Strongyloidea</taxon>
        <taxon>Heterorhabditidae</taxon>
        <taxon>Heterorhabditis</taxon>
    </lineage>
</organism>
<name>A0A1I7W877_HETBA</name>
<proteinExistence type="predicted"/>
<dbReference type="AlphaFoldDB" id="A0A1I7W877"/>
<keyword evidence="1" id="KW-1185">Reference proteome</keyword>
<accession>A0A1I7W877</accession>
<evidence type="ECO:0000313" key="2">
    <source>
        <dbReference type="WBParaSite" id="Hba_00847"/>
    </source>
</evidence>
<dbReference type="WBParaSite" id="Hba_00847">
    <property type="protein sequence ID" value="Hba_00847"/>
    <property type="gene ID" value="Hba_00847"/>
</dbReference>
<reference evidence="2" key="1">
    <citation type="submission" date="2016-11" db="UniProtKB">
        <authorList>
            <consortium name="WormBaseParasite"/>
        </authorList>
    </citation>
    <scope>IDENTIFICATION</scope>
</reference>
<sequence length="115" mass="13435">MLFFVQLYFINQCTEGRFYVDVVGCPGSTHECVRLGLSYIIHFSSSITIFHKNFLLRCLANNEMHMLSRGQCCFRRVHMVPIFRTYKFSPSHEIVSKLLLDQLPNVTPVPFIFIQ</sequence>